<keyword evidence="2" id="KW-1185">Reference proteome</keyword>
<gene>
    <name evidence="1" type="ORF">HMPREF9094_0958</name>
</gene>
<dbReference type="HOGENOM" id="CLU_2381977_0_0_0"/>
<dbReference type="PATRIC" id="fig|997347.4.peg.893"/>
<dbReference type="Proteomes" id="UP000005392">
    <property type="component" value="Unassembled WGS sequence"/>
</dbReference>
<dbReference type="EMBL" id="AFQD01000154">
    <property type="protein sequence ID" value="EGQ80002.1"/>
    <property type="molecule type" value="Genomic_DNA"/>
</dbReference>
<comment type="caution">
    <text evidence="1">The sequence shown here is derived from an EMBL/GenBank/DDBJ whole genome shotgun (WGS) entry which is preliminary data.</text>
</comment>
<sequence>MNELEHILSKKYDQEILLKLFQKYFVNWIADGYIGKELNIFEISTIGEKTDKEVLLKLFVEFYGNEKNFKKIFETLPEEVKKFLKLLYGEKSFL</sequence>
<protein>
    <submittedName>
        <fullName evidence="1">Uncharacterized protein</fullName>
    </submittedName>
</protein>
<reference evidence="1 2" key="1">
    <citation type="submission" date="2011-05" db="EMBL/GenBank/DDBJ databases">
        <authorList>
            <person name="Muzny D."/>
            <person name="Qin X."/>
            <person name="Deng J."/>
            <person name="Jiang H."/>
            <person name="Liu Y."/>
            <person name="Qu J."/>
            <person name="Song X.-Z."/>
            <person name="Zhang L."/>
            <person name="Thornton R."/>
            <person name="Coyle M."/>
            <person name="Francisco L."/>
            <person name="Jackson L."/>
            <person name="Javaid M."/>
            <person name="Korchina V."/>
            <person name="Kovar C."/>
            <person name="Mata R."/>
            <person name="Mathew T."/>
            <person name="Ngo R."/>
            <person name="Nguyen L."/>
            <person name="Nguyen N."/>
            <person name="Okwuonu G."/>
            <person name="Ongeri F."/>
            <person name="Pham C."/>
            <person name="Simmons D."/>
            <person name="Wilczek-Boney K."/>
            <person name="Hale W."/>
            <person name="Jakkamsetti A."/>
            <person name="Pham P."/>
            <person name="Ruth R."/>
            <person name="San Lucas F."/>
            <person name="Warren J."/>
            <person name="Zhang J."/>
            <person name="Zhao Z."/>
            <person name="Zhou C."/>
            <person name="Zhu D."/>
            <person name="Lee S."/>
            <person name="Bess C."/>
            <person name="Blankenburg K."/>
            <person name="Forbes L."/>
            <person name="Fu Q."/>
            <person name="Gubbala S."/>
            <person name="Hirani K."/>
            <person name="Jayaseelan J.C."/>
            <person name="Lara F."/>
            <person name="Munidasa M."/>
            <person name="Palculict T."/>
            <person name="Patil S."/>
            <person name="Pu L.-L."/>
            <person name="Saada N."/>
            <person name="Tang L."/>
            <person name="Weissenberger G."/>
            <person name="Zhu Y."/>
            <person name="Hemphill L."/>
            <person name="Shang Y."/>
            <person name="Youmans B."/>
            <person name="Ayvaz T."/>
            <person name="Ross M."/>
            <person name="Santibanez J."/>
            <person name="Aqrawi P."/>
            <person name="Gross S."/>
            <person name="Joshi V."/>
            <person name="Fowler G."/>
            <person name="Nazareth L."/>
            <person name="Reid J."/>
            <person name="Worley K."/>
            <person name="Petrosino J."/>
            <person name="Highlander S."/>
            <person name="Gibbs R."/>
        </authorList>
    </citation>
    <scope>NUCLEOTIDE SEQUENCE [LARGE SCALE GENOMIC DNA]</scope>
    <source>
        <strain evidence="1 2">ATCC 51191</strain>
    </source>
</reference>
<evidence type="ECO:0000313" key="1">
    <source>
        <dbReference type="EMBL" id="EGQ80002.1"/>
    </source>
</evidence>
<dbReference type="AlphaFoldDB" id="F9EM03"/>
<evidence type="ECO:0000313" key="2">
    <source>
        <dbReference type="Proteomes" id="UP000005392"/>
    </source>
</evidence>
<name>F9EM03_9FUSO</name>
<accession>F9EM03</accession>
<organism evidence="1 2">
    <name type="scientific">Fusobacterium animalis ATCC 51191</name>
    <dbReference type="NCBI Taxonomy" id="997347"/>
    <lineage>
        <taxon>Bacteria</taxon>
        <taxon>Fusobacteriati</taxon>
        <taxon>Fusobacteriota</taxon>
        <taxon>Fusobacteriia</taxon>
        <taxon>Fusobacteriales</taxon>
        <taxon>Fusobacteriaceae</taxon>
        <taxon>Fusobacterium</taxon>
    </lineage>
</organism>
<proteinExistence type="predicted"/>